<dbReference type="Proteomes" id="UP000266673">
    <property type="component" value="Unassembled WGS sequence"/>
</dbReference>
<name>A0A397WAK3_9GLOM</name>
<accession>A0A397WAK3</accession>
<reference evidence="2 3" key="1">
    <citation type="submission" date="2018-06" db="EMBL/GenBank/DDBJ databases">
        <title>Comparative genomics reveals the genomic features of Rhizophagus irregularis, R. cerebriforme, R. diaphanum and Gigaspora rosea, and their symbiotic lifestyle signature.</title>
        <authorList>
            <person name="Morin E."/>
            <person name="San Clemente H."/>
            <person name="Chen E.C.H."/>
            <person name="De La Providencia I."/>
            <person name="Hainaut M."/>
            <person name="Kuo A."/>
            <person name="Kohler A."/>
            <person name="Murat C."/>
            <person name="Tang N."/>
            <person name="Roy S."/>
            <person name="Loubradou J."/>
            <person name="Henrissat B."/>
            <person name="Grigoriev I.V."/>
            <person name="Corradi N."/>
            <person name="Roux C."/>
            <person name="Martin F.M."/>
        </authorList>
    </citation>
    <scope>NUCLEOTIDE SEQUENCE [LARGE SCALE GENOMIC DNA]</scope>
    <source>
        <strain evidence="2 3">DAOM 194757</strain>
    </source>
</reference>
<proteinExistence type="predicted"/>
<keyword evidence="1" id="KW-0732">Signal</keyword>
<evidence type="ECO:0000256" key="1">
    <source>
        <dbReference type="SAM" id="SignalP"/>
    </source>
</evidence>
<comment type="caution">
    <text evidence="2">The sequence shown here is derived from an EMBL/GenBank/DDBJ whole genome shotgun (WGS) entry which is preliminary data.</text>
</comment>
<keyword evidence="3" id="KW-1185">Reference proteome</keyword>
<evidence type="ECO:0000313" key="3">
    <source>
        <dbReference type="Proteomes" id="UP000266673"/>
    </source>
</evidence>
<feature type="chain" id="PRO_5017283528" evidence="1">
    <location>
        <begin position="17"/>
        <end position="117"/>
    </location>
</feature>
<protein>
    <submittedName>
        <fullName evidence="2">Uncharacterized protein</fullName>
    </submittedName>
</protein>
<dbReference type="AlphaFoldDB" id="A0A397WAK3"/>
<feature type="signal peptide" evidence="1">
    <location>
        <begin position="1"/>
        <end position="16"/>
    </location>
</feature>
<organism evidence="2 3">
    <name type="scientific">Gigaspora rosea</name>
    <dbReference type="NCBI Taxonomy" id="44941"/>
    <lineage>
        <taxon>Eukaryota</taxon>
        <taxon>Fungi</taxon>
        <taxon>Fungi incertae sedis</taxon>
        <taxon>Mucoromycota</taxon>
        <taxon>Glomeromycotina</taxon>
        <taxon>Glomeromycetes</taxon>
        <taxon>Diversisporales</taxon>
        <taxon>Gigasporaceae</taxon>
        <taxon>Gigaspora</taxon>
    </lineage>
</organism>
<dbReference type="EMBL" id="QKWP01000033">
    <property type="protein sequence ID" value="RIB29613.1"/>
    <property type="molecule type" value="Genomic_DNA"/>
</dbReference>
<gene>
    <name evidence="2" type="ORF">C2G38_2056266</name>
</gene>
<sequence>MKFLPISLLFVFVLYAFNFVSVQQNTTKSSPLHVNKNLVNLPQLQNSALMFHFSNYQHWQIQLIIQNKFIIVIVPHRNAVMTPPLLLLLILKVNVNQILLRMVLYRFLKKSLFPIPQ</sequence>
<evidence type="ECO:0000313" key="2">
    <source>
        <dbReference type="EMBL" id="RIB29613.1"/>
    </source>
</evidence>